<feature type="region of interest" description="Disordered" evidence="1">
    <location>
        <begin position="147"/>
        <end position="172"/>
    </location>
</feature>
<dbReference type="CDD" id="cd04301">
    <property type="entry name" value="NAT_SF"/>
    <property type="match status" value="1"/>
</dbReference>
<dbReference type="Gene3D" id="3.40.630.30">
    <property type="match status" value="1"/>
</dbReference>
<comment type="caution">
    <text evidence="3">The sequence shown here is derived from an EMBL/GenBank/DDBJ whole genome shotgun (WGS) entry which is preliminary data.</text>
</comment>
<name>A0A930UYL0_9ACTN</name>
<sequence length="172" mass="18826">MTPSEIRAAKNLDPEAGLLLAPATAEDLPAVAELFLRARAAASQMPPLVHSEEDVRAHVCGWDLDVSGRELWLARDADGALRGFVRVEGDWLDDLYVDPARQRHGVGSALLTLVMGLRPRGFGLWVFESNAVARAFYAWHGLLERETTDGSDNEEGAPDVRMEWCPGGLPTH</sequence>
<reference evidence="3" key="1">
    <citation type="submission" date="2020-11" db="EMBL/GenBank/DDBJ databases">
        <title>Nocardioides sp. CBS4Y-1, whole genome shotgun sequence.</title>
        <authorList>
            <person name="Tuo L."/>
        </authorList>
    </citation>
    <scope>NUCLEOTIDE SEQUENCE</scope>
    <source>
        <strain evidence="3">CBS4Y-1</strain>
    </source>
</reference>
<dbReference type="InterPro" id="IPR000182">
    <property type="entry name" value="GNAT_dom"/>
</dbReference>
<evidence type="ECO:0000259" key="2">
    <source>
        <dbReference type="PROSITE" id="PS51186"/>
    </source>
</evidence>
<dbReference type="AlphaFoldDB" id="A0A930UYL0"/>
<evidence type="ECO:0000313" key="3">
    <source>
        <dbReference type="EMBL" id="MBF4160636.1"/>
    </source>
</evidence>
<dbReference type="GO" id="GO:0016747">
    <property type="term" value="F:acyltransferase activity, transferring groups other than amino-acyl groups"/>
    <property type="evidence" value="ECO:0007669"/>
    <property type="project" value="InterPro"/>
</dbReference>
<proteinExistence type="predicted"/>
<dbReference type="Proteomes" id="UP000656804">
    <property type="component" value="Unassembled WGS sequence"/>
</dbReference>
<evidence type="ECO:0000256" key="1">
    <source>
        <dbReference type="SAM" id="MobiDB-lite"/>
    </source>
</evidence>
<dbReference type="PROSITE" id="PS51186">
    <property type="entry name" value="GNAT"/>
    <property type="match status" value="1"/>
</dbReference>
<organism evidence="3 4">
    <name type="scientific">Nocardioides acrostichi</name>
    <dbReference type="NCBI Taxonomy" id="2784339"/>
    <lineage>
        <taxon>Bacteria</taxon>
        <taxon>Bacillati</taxon>
        <taxon>Actinomycetota</taxon>
        <taxon>Actinomycetes</taxon>
        <taxon>Propionibacteriales</taxon>
        <taxon>Nocardioidaceae</taxon>
        <taxon>Nocardioides</taxon>
    </lineage>
</organism>
<dbReference type="InterPro" id="IPR016181">
    <property type="entry name" value="Acyl_CoA_acyltransferase"/>
</dbReference>
<keyword evidence="4" id="KW-1185">Reference proteome</keyword>
<feature type="domain" description="N-acetyltransferase" evidence="2">
    <location>
        <begin position="18"/>
        <end position="172"/>
    </location>
</feature>
<dbReference type="RefSeq" id="WP_194501839.1">
    <property type="nucleotide sequence ID" value="NZ_JADIVZ010000001.1"/>
</dbReference>
<dbReference type="EMBL" id="JADIVZ010000001">
    <property type="protein sequence ID" value="MBF4160636.1"/>
    <property type="molecule type" value="Genomic_DNA"/>
</dbReference>
<protein>
    <submittedName>
        <fullName evidence="3">GNAT family N-acetyltransferase</fullName>
    </submittedName>
</protein>
<evidence type="ECO:0000313" key="4">
    <source>
        <dbReference type="Proteomes" id="UP000656804"/>
    </source>
</evidence>
<dbReference type="SUPFAM" id="SSF55729">
    <property type="entry name" value="Acyl-CoA N-acyltransferases (Nat)"/>
    <property type="match status" value="1"/>
</dbReference>
<gene>
    <name evidence="3" type="ORF">ISG29_02975</name>
</gene>
<accession>A0A930UYL0</accession>
<dbReference type="Pfam" id="PF00583">
    <property type="entry name" value="Acetyltransf_1"/>
    <property type="match status" value="1"/>
</dbReference>